<dbReference type="Pfam" id="PF01381">
    <property type="entry name" value="HTH_3"/>
    <property type="match status" value="1"/>
</dbReference>
<dbReference type="AlphaFoldDB" id="A0AA95GQ55"/>
<sequence>MSKSEMAKIAGVSRQAVNAWFVKGNISRNSAISIAEAAGVSLEWLYGEEVDERQGLRQNEKELLDIFNQLPINEQETMISAFKLRLKELDKFVEEYIKRRNKDESNRLTDPK</sequence>
<dbReference type="EMBL" id="CP123504">
    <property type="protein sequence ID" value="WGM02937.1"/>
    <property type="molecule type" value="Genomic_DNA"/>
</dbReference>
<dbReference type="InterPro" id="IPR001387">
    <property type="entry name" value="Cro/C1-type_HTH"/>
</dbReference>
<evidence type="ECO:0000313" key="3">
    <source>
        <dbReference type="Proteomes" id="UP001177595"/>
    </source>
</evidence>
<dbReference type="SUPFAM" id="SSF47413">
    <property type="entry name" value="lambda repressor-like DNA-binding domains"/>
    <property type="match status" value="1"/>
</dbReference>
<dbReference type="Gene3D" id="1.10.260.40">
    <property type="entry name" value="lambda repressor-like DNA-binding domains"/>
    <property type="match status" value="1"/>
</dbReference>
<organism evidence="2 3">
    <name type="scientific">Arsenophonus nasoniae</name>
    <name type="common">son-killer infecting Nasonia vitripennis</name>
    <dbReference type="NCBI Taxonomy" id="638"/>
    <lineage>
        <taxon>Bacteria</taxon>
        <taxon>Pseudomonadati</taxon>
        <taxon>Pseudomonadota</taxon>
        <taxon>Gammaproteobacteria</taxon>
        <taxon>Enterobacterales</taxon>
        <taxon>Morganellaceae</taxon>
        <taxon>Arsenophonus</taxon>
    </lineage>
</organism>
<dbReference type="GO" id="GO:0003677">
    <property type="term" value="F:DNA binding"/>
    <property type="evidence" value="ECO:0007669"/>
    <property type="project" value="InterPro"/>
</dbReference>
<dbReference type="RefSeq" id="WP_280626051.1">
    <property type="nucleotide sequence ID" value="NZ_CP123504.1"/>
</dbReference>
<accession>A0AA95GQ55</accession>
<dbReference type="InterPro" id="IPR010982">
    <property type="entry name" value="Lambda_DNA-bd_dom_sf"/>
</dbReference>
<evidence type="ECO:0000313" key="2">
    <source>
        <dbReference type="EMBL" id="WGM02937.1"/>
    </source>
</evidence>
<gene>
    <name evidence="2" type="ORF">QE210_07685</name>
</gene>
<feature type="domain" description="HTH cro/C1-type" evidence="1">
    <location>
        <begin position="1"/>
        <end position="45"/>
    </location>
</feature>
<dbReference type="CDD" id="cd00093">
    <property type="entry name" value="HTH_XRE"/>
    <property type="match status" value="1"/>
</dbReference>
<protein>
    <submittedName>
        <fullName evidence="2">Helix-turn-helix domain-containing protein</fullName>
    </submittedName>
</protein>
<dbReference type="PROSITE" id="PS50943">
    <property type="entry name" value="HTH_CROC1"/>
    <property type="match status" value="1"/>
</dbReference>
<evidence type="ECO:0000259" key="1">
    <source>
        <dbReference type="PROSITE" id="PS50943"/>
    </source>
</evidence>
<reference evidence="2" key="1">
    <citation type="submission" date="2023-04" db="EMBL/GenBank/DDBJ databases">
        <title>Genome dynamics across the evolutionary transition to endosymbiosis.</title>
        <authorList>
            <person name="Siozios S."/>
            <person name="Nadal-Jimenez P."/>
            <person name="Azagi T."/>
            <person name="Sprong H."/>
            <person name="Frost C.L."/>
            <person name="Parratt S.R."/>
            <person name="Taylor G."/>
            <person name="Brettell L."/>
            <person name="Lew K.C."/>
            <person name="Croft L."/>
            <person name="King K.C."/>
            <person name="Brockhurst M.A."/>
            <person name="Hypsa V."/>
            <person name="Novakova E."/>
            <person name="Darby A.C."/>
            <person name="Hurst G.D.D."/>
        </authorList>
    </citation>
    <scope>NUCLEOTIDE SEQUENCE</scope>
    <source>
        <strain evidence="2">APv</strain>
    </source>
</reference>
<dbReference type="Proteomes" id="UP001177595">
    <property type="component" value="Chromosome"/>
</dbReference>
<proteinExistence type="predicted"/>
<name>A0AA95GQ55_9GAMM</name>